<dbReference type="PANTHER" id="PTHR47963:SF8">
    <property type="entry name" value="ATP-DEPENDENT RNA HELICASE DEAD"/>
    <property type="match status" value="1"/>
</dbReference>
<evidence type="ECO:0000256" key="2">
    <source>
        <dbReference type="ARBA" id="ARBA00022490"/>
    </source>
</evidence>
<comment type="function">
    <text evidence="10">DEAD-box RNA helicase involved in various cellular processes at low temperature, including ribosome biogenesis, mRNA degradation and translation initiation.</text>
</comment>
<dbReference type="InterPro" id="IPR044742">
    <property type="entry name" value="DEAD/DEAH_RhlB"/>
</dbReference>
<dbReference type="GO" id="GO:0070417">
    <property type="term" value="P:cellular response to cold"/>
    <property type="evidence" value="ECO:0007669"/>
    <property type="project" value="InterPro"/>
</dbReference>
<dbReference type="InterPro" id="IPR012677">
    <property type="entry name" value="Nucleotide-bd_a/b_plait_sf"/>
</dbReference>
<evidence type="ECO:0000256" key="10">
    <source>
        <dbReference type="HAMAP-Rule" id="MF_00964"/>
    </source>
</evidence>
<evidence type="ECO:0000256" key="5">
    <source>
        <dbReference type="ARBA" id="ARBA00022806"/>
    </source>
</evidence>
<dbReference type="InterPro" id="IPR014001">
    <property type="entry name" value="Helicase_ATP-bd"/>
</dbReference>
<comment type="caution">
    <text evidence="16">The sequence shown here is derived from an EMBL/GenBank/DDBJ whole genome shotgun (WGS) entry which is preliminary data.</text>
</comment>
<feature type="compositionally biased region" description="Basic residues" evidence="12">
    <location>
        <begin position="592"/>
        <end position="606"/>
    </location>
</feature>
<proteinExistence type="inferred from homology"/>
<evidence type="ECO:0000256" key="11">
    <source>
        <dbReference type="PROSITE-ProRule" id="PRU00552"/>
    </source>
</evidence>
<name>A0A318E8Y9_9GAMM</name>
<evidence type="ECO:0000256" key="6">
    <source>
        <dbReference type="ARBA" id="ARBA00022840"/>
    </source>
</evidence>
<feature type="compositionally biased region" description="Basic and acidic residues" evidence="12">
    <location>
        <begin position="491"/>
        <end position="505"/>
    </location>
</feature>
<dbReference type="EC" id="3.6.4.13" evidence="10"/>
<keyword evidence="7 10" id="KW-0694">RNA-binding</keyword>
<dbReference type="InterPro" id="IPR014014">
    <property type="entry name" value="RNA_helicase_DEAD_Q_motif"/>
</dbReference>
<dbReference type="GO" id="GO:0005524">
    <property type="term" value="F:ATP binding"/>
    <property type="evidence" value="ECO:0007669"/>
    <property type="project" value="UniProtKB-UniRule"/>
</dbReference>
<accession>A0A318E8Y9</accession>
<dbReference type="Proteomes" id="UP000248330">
    <property type="component" value="Unassembled WGS sequence"/>
</dbReference>
<dbReference type="CDD" id="cd18787">
    <property type="entry name" value="SF2_C_DEAD"/>
    <property type="match status" value="1"/>
</dbReference>
<feature type="region of interest" description="Disordered" evidence="12">
    <location>
        <begin position="578"/>
        <end position="606"/>
    </location>
</feature>
<dbReference type="Pfam" id="PF25399">
    <property type="entry name" value="DeaD_dimer"/>
    <property type="match status" value="1"/>
</dbReference>
<dbReference type="FunFam" id="3.40.50.300:FF:000108">
    <property type="entry name" value="ATP-dependent RNA helicase RhlE"/>
    <property type="match status" value="1"/>
</dbReference>
<gene>
    <name evidence="10" type="primary">deaD</name>
    <name evidence="10" type="synonym">csdA</name>
    <name evidence="16" type="ORF">C8D93_109139</name>
</gene>
<dbReference type="InterPro" id="IPR050547">
    <property type="entry name" value="DEAD_box_RNA_helicases"/>
</dbReference>
<dbReference type="InterPro" id="IPR005580">
    <property type="entry name" value="DbpA/CsdA_RNA-bd_dom"/>
</dbReference>
<dbReference type="PANTHER" id="PTHR47963">
    <property type="entry name" value="DEAD-BOX ATP-DEPENDENT RNA HELICASE 47, MITOCHONDRIAL"/>
    <property type="match status" value="1"/>
</dbReference>
<evidence type="ECO:0000256" key="7">
    <source>
        <dbReference type="ARBA" id="ARBA00022884"/>
    </source>
</evidence>
<dbReference type="InterPro" id="IPR001650">
    <property type="entry name" value="Helicase_C-like"/>
</dbReference>
<dbReference type="FunFam" id="3.30.70.330:FF:000068">
    <property type="entry name" value="ATP-dependent RNA helicase DeaD"/>
    <property type="match status" value="1"/>
</dbReference>
<dbReference type="CDD" id="cd12499">
    <property type="entry name" value="RRM_EcCsdA_like"/>
    <property type="match status" value="1"/>
</dbReference>
<evidence type="ECO:0000256" key="12">
    <source>
        <dbReference type="SAM" id="MobiDB-lite"/>
    </source>
</evidence>
<dbReference type="SUPFAM" id="SSF52540">
    <property type="entry name" value="P-loop containing nucleoside triphosphate hydrolases"/>
    <property type="match status" value="1"/>
</dbReference>
<keyword evidence="3 10" id="KW-0547">Nucleotide-binding</keyword>
<dbReference type="OrthoDB" id="9805696at2"/>
<comment type="similarity">
    <text evidence="10">Belongs to the DEAD box helicase family. DeaD/CsdA subfamily.</text>
</comment>
<dbReference type="InterPro" id="IPR011545">
    <property type="entry name" value="DEAD/DEAH_box_helicase_dom"/>
</dbReference>
<comment type="catalytic activity">
    <reaction evidence="9 10">
        <text>ATP + H2O = ADP + phosphate + H(+)</text>
        <dbReference type="Rhea" id="RHEA:13065"/>
        <dbReference type="ChEBI" id="CHEBI:15377"/>
        <dbReference type="ChEBI" id="CHEBI:15378"/>
        <dbReference type="ChEBI" id="CHEBI:30616"/>
        <dbReference type="ChEBI" id="CHEBI:43474"/>
        <dbReference type="ChEBI" id="CHEBI:456216"/>
        <dbReference type="EC" id="3.6.4.13"/>
    </reaction>
</comment>
<keyword evidence="5 10" id="KW-0347">Helicase</keyword>
<feature type="domain" description="Helicase C-terminal" evidence="14">
    <location>
        <begin position="232"/>
        <end position="379"/>
    </location>
</feature>
<dbReference type="Pfam" id="PF00270">
    <property type="entry name" value="DEAD"/>
    <property type="match status" value="1"/>
</dbReference>
<dbReference type="GO" id="GO:0033592">
    <property type="term" value="F:RNA strand annealing activity"/>
    <property type="evidence" value="ECO:0007669"/>
    <property type="project" value="TreeGrafter"/>
</dbReference>
<dbReference type="GO" id="GO:0006401">
    <property type="term" value="P:RNA catabolic process"/>
    <property type="evidence" value="ECO:0007669"/>
    <property type="project" value="UniProtKB-UniRule"/>
</dbReference>
<keyword evidence="2 10" id="KW-0963">Cytoplasm</keyword>
<feature type="domain" description="DEAD-box RNA helicase Q" evidence="15">
    <location>
        <begin position="6"/>
        <end position="34"/>
    </location>
</feature>
<dbReference type="RefSeq" id="WP_110266143.1">
    <property type="nucleotide sequence ID" value="NZ_CAWNXA010000009.1"/>
</dbReference>
<dbReference type="GO" id="GO:0003724">
    <property type="term" value="F:RNA helicase activity"/>
    <property type="evidence" value="ECO:0007669"/>
    <property type="project" value="UniProtKB-UniRule"/>
</dbReference>
<dbReference type="PROSITE" id="PS51194">
    <property type="entry name" value="HELICASE_CTER"/>
    <property type="match status" value="1"/>
</dbReference>
<sequence length="606" mass="65806">MTTESTTFATLGLPAALLEALSAVGYETPSPIQAQTIPPLLEGRDVLGQAQTGTGKTAAFALPLLARIDLSTRFPQALVLTPTRELAIQVAEALQKYAARLPGFHVLPIYGGQSYGPQLSALRRGVHAIVGTPGRVIDHLERGSLKLDTVRTMVLDEADEMLRMGFIEDVEKILQKTPAEKQVALFSATMPSQVRRIAQTYLREPAEVTIAAKTRTATTVRQRCLVVPPPAKLDALTRILEIEPFDAMIVFARTKVATEELADKLAARGYAVAALNGDVPQQQRERTVNKLKDGGLDIVVATDVAARGLDVERISHVLNYDAPTDPESYVHRIGRTGRAGRSGEAILFIAPRERNLLAMIERTTRKHIEVMRLPTDADVDAQRSARFRQQVLDILQHDGKLAAVRALIADLEAQAPLADVAAALAVLAQSSSAAAPPARGRSASADTTSTQAPAEGGGRPPRPASLKPVFLREQDTSPPPQTPFADAAPPPREKPKRRERENSEPMELFRIEVGHDHGAQPKHIVGAIANEAGLDSHHIGRVDIRGDHSLIELPEGMPKNIFQHLRKVWVAGRRLEISRADGRGAAAPSRPAPRKPQKKPRKPPRR</sequence>
<dbReference type="GO" id="GO:0005829">
    <property type="term" value="C:cytosol"/>
    <property type="evidence" value="ECO:0007669"/>
    <property type="project" value="TreeGrafter"/>
</dbReference>
<dbReference type="SMART" id="SM00490">
    <property type="entry name" value="HELICc"/>
    <property type="match status" value="1"/>
</dbReference>
<dbReference type="AlphaFoldDB" id="A0A318E8Y9"/>
<dbReference type="Gene3D" id="3.40.50.300">
    <property type="entry name" value="P-loop containing nucleotide triphosphate hydrolases"/>
    <property type="match status" value="2"/>
</dbReference>
<comment type="subcellular location">
    <subcellularLocation>
        <location evidence="1 10">Cytoplasm</location>
    </subcellularLocation>
</comment>
<evidence type="ECO:0000259" key="14">
    <source>
        <dbReference type="PROSITE" id="PS51194"/>
    </source>
</evidence>
<feature type="compositionally biased region" description="Low complexity" evidence="12">
    <location>
        <begin position="432"/>
        <end position="446"/>
    </location>
</feature>
<evidence type="ECO:0000256" key="4">
    <source>
        <dbReference type="ARBA" id="ARBA00022801"/>
    </source>
</evidence>
<keyword evidence="4 10" id="KW-0378">Hydrolase</keyword>
<evidence type="ECO:0000256" key="9">
    <source>
        <dbReference type="ARBA" id="ARBA00047984"/>
    </source>
</evidence>
<evidence type="ECO:0000259" key="13">
    <source>
        <dbReference type="PROSITE" id="PS51192"/>
    </source>
</evidence>
<dbReference type="GO" id="GO:0016887">
    <property type="term" value="F:ATP hydrolysis activity"/>
    <property type="evidence" value="ECO:0007669"/>
    <property type="project" value="RHEA"/>
</dbReference>
<evidence type="ECO:0000313" key="17">
    <source>
        <dbReference type="Proteomes" id="UP000248330"/>
    </source>
</evidence>
<dbReference type="Pfam" id="PF03880">
    <property type="entry name" value="DbpA"/>
    <property type="match status" value="1"/>
</dbReference>
<evidence type="ECO:0000256" key="3">
    <source>
        <dbReference type="ARBA" id="ARBA00022741"/>
    </source>
</evidence>
<dbReference type="InterPro" id="IPR028618">
    <property type="entry name" value="DEAD_helicase_DeaD"/>
</dbReference>
<dbReference type="InterPro" id="IPR034415">
    <property type="entry name" value="CsdA_RRM"/>
</dbReference>
<dbReference type="PROSITE" id="PS00039">
    <property type="entry name" value="DEAD_ATP_HELICASE"/>
    <property type="match status" value="1"/>
</dbReference>
<dbReference type="InterPro" id="IPR000629">
    <property type="entry name" value="RNA-helicase_DEAD-box_CS"/>
</dbReference>
<keyword evidence="6 10" id="KW-0067">ATP-binding</keyword>
<keyword evidence="8 10" id="KW-0346">Stress response</keyword>
<dbReference type="Gene3D" id="3.30.70.330">
    <property type="match status" value="1"/>
</dbReference>
<dbReference type="SMART" id="SM00487">
    <property type="entry name" value="DEXDc"/>
    <property type="match status" value="1"/>
</dbReference>
<dbReference type="InterPro" id="IPR057325">
    <property type="entry name" value="DeaD_dimer"/>
</dbReference>
<feature type="region of interest" description="Disordered" evidence="12">
    <location>
        <begin position="432"/>
        <end position="505"/>
    </location>
</feature>
<reference evidence="16 17" key="1">
    <citation type="submission" date="2018-04" db="EMBL/GenBank/DDBJ databases">
        <title>Genomic Encyclopedia of Type Strains, Phase IV (KMG-IV): sequencing the most valuable type-strain genomes for metagenomic binning, comparative biology and taxonomic classification.</title>
        <authorList>
            <person name="Goeker M."/>
        </authorList>
    </citation>
    <scope>NUCLEOTIDE SEQUENCE [LARGE SCALE GENOMIC DNA]</scope>
    <source>
        <strain evidence="16 17">DSM 104150</strain>
    </source>
</reference>
<organism evidence="16 17">
    <name type="scientific">Sinimarinibacterium flocculans</name>
    <dbReference type="NCBI Taxonomy" id="985250"/>
    <lineage>
        <taxon>Bacteria</taxon>
        <taxon>Pseudomonadati</taxon>
        <taxon>Pseudomonadota</taxon>
        <taxon>Gammaproteobacteria</taxon>
        <taxon>Nevskiales</taxon>
        <taxon>Nevskiaceae</taxon>
        <taxon>Sinimarinibacterium</taxon>
    </lineage>
</organism>
<dbReference type="Pfam" id="PF00271">
    <property type="entry name" value="Helicase_C"/>
    <property type="match status" value="1"/>
</dbReference>
<feature type="domain" description="Helicase ATP-binding" evidence="13">
    <location>
        <begin position="37"/>
        <end position="208"/>
    </location>
</feature>
<dbReference type="PROSITE" id="PS51192">
    <property type="entry name" value="HELICASE_ATP_BIND_1"/>
    <property type="match status" value="1"/>
</dbReference>
<dbReference type="GO" id="GO:0005840">
    <property type="term" value="C:ribosome"/>
    <property type="evidence" value="ECO:0007669"/>
    <property type="project" value="TreeGrafter"/>
</dbReference>
<keyword evidence="17" id="KW-1185">Reference proteome</keyword>
<dbReference type="InterPro" id="IPR027417">
    <property type="entry name" value="P-loop_NTPase"/>
</dbReference>
<evidence type="ECO:0000256" key="8">
    <source>
        <dbReference type="ARBA" id="ARBA00023016"/>
    </source>
</evidence>
<feature type="short sequence motif" description="Q motif" evidence="11">
    <location>
        <begin position="6"/>
        <end position="34"/>
    </location>
</feature>
<evidence type="ECO:0000259" key="15">
    <source>
        <dbReference type="PROSITE" id="PS51195"/>
    </source>
</evidence>
<dbReference type="PROSITE" id="PS51195">
    <property type="entry name" value="Q_MOTIF"/>
    <property type="match status" value="1"/>
</dbReference>
<protein>
    <recommendedName>
        <fullName evidence="10">ATP-dependent RNA helicase DeaD</fullName>
        <ecNumber evidence="10">3.6.4.13</ecNumber>
    </recommendedName>
    <alternativeName>
        <fullName evidence="10">Cold-shock DEAD box protein A</fullName>
    </alternativeName>
</protein>
<evidence type="ECO:0000313" key="16">
    <source>
        <dbReference type="EMBL" id="PXV65760.1"/>
    </source>
</evidence>
<dbReference type="GO" id="GO:0000027">
    <property type="term" value="P:ribosomal large subunit assembly"/>
    <property type="evidence" value="ECO:0007669"/>
    <property type="project" value="UniProtKB-UniRule"/>
</dbReference>
<dbReference type="HAMAP" id="MF_00964">
    <property type="entry name" value="DEAD_helicase_DeaD"/>
    <property type="match status" value="1"/>
</dbReference>
<evidence type="ECO:0000256" key="1">
    <source>
        <dbReference type="ARBA" id="ARBA00004496"/>
    </source>
</evidence>
<dbReference type="CDD" id="cd00268">
    <property type="entry name" value="DEADc"/>
    <property type="match status" value="1"/>
</dbReference>
<dbReference type="EMBL" id="QICN01000009">
    <property type="protein sequence ID" value="PXV65760.1"/>
    <property type="molecule type" value="Genomic_DNA"/>
</dbReference>